<evidence type="ECO:0000313" key="7">
    <source>
        <dbReference type="EMBL" id="RDJ24733.1"/>
    </source>
</evidence>
<evidence type="ECO:0000256" key="3">
    <source>
        <dbReference type="ARBA" id="ARBA00047645"/>
    </source>
</evidence>
<dbReference type="Proteomes" id="UP000255207">
    <property type="component" value="Unassembled WGS sequence"/>
</dbReference>
<dbReference type="GO" id="GO:0003998">
    <property type="term" value="F:acylphosphatase activity"/>
    <property type="evidence" value="ECO:0007669"/>
    <property type="project" value="UniProtKB-EC"/>
</dbReference>
<feature type="active site" evidence="4">
    <location>
        <position position="35"/>
    </location>
</feature>
<evidence type="ECO:0000256" key="2">
    <source>
        <dbReference type="ARBA" id="ARBA00012150"/>
    </source>
</evidence>
<dbReference type="Pfam" id="PF00708">
    <property type="entry name" value="Acylphosphatase"/>
    <property type="match status" value="1"/>
</dbReference>
<dbReference type="PROSITE" id="PS51160">
    <property type="entry name" value="ACYLPHOSPHATASE_3"/>
    <property type="match status" value="1"/>
</dbReference>
<dbReference type="InterPro" id="IPR017968">
    <property type="entry name" value="Acylphosphatase_CS"/>
</dbReference>
<keyword evidence="4" id="KW-0378">Hydrolase</keyword>
<organism evidence="7 8">
    <name type="scientific">Bosea caraganae</name>
    <dbReference type="NCBI Taxonomy" id="2763117"/>
    <lineage>
        <taxon>Bacteria</taxon>
        <taxon>Pseudomonadati</taxon>
        <taxon>Pseudomonadota</taxon>
        <taxon>Alphaproteobacteria</taxon>
        <taxon>Hyphomicrobiales</taxon>
        <taxon>Boseaceae</taxon>
        <taxon>Bosea</taxon>
    </lineage>
</organism>
<dbReference type="InterPro" id="IPR036046">
    <property type="entry name" value="Acylphosphatase-like_dom_sf"/>
</dbReference>
<comment type="caution">
    <text evidence="7">The sequence shown here is derived from an EMBL/GenBank/DDBJ whole genome shotgun (WGS) entry which is preliminary data.</text>
</comment>
<protein>
    <recommendedName>
        <fullName evidence="2 4">acylphosphatase</fullName>
        <ecNumber evidence="2 4">3.6.1.7</ecNumber>
    </recommendedName>
</protein>
<name>A0A370L7F6_9HYPH</name>
<dbReference type="PANTHER" id="PTHR47268:SF4">
    <property type="entry name" value="ACYLPHOSPHATASE"/>
    <property type="match status" value="1"/>
</dbReference>
<gene>
    <name evidence="7" type="ORF">DWE98_13775</name>
</gene>
<dbReference type="PRINTS" id="PR00112">
    <property type="entry name" value="ACYLPHPHTASE"/>
</dbReference>
<dbReference type="OrthoDB" id="5295388at2"/>
<dbReference type="PANTHER" id="PTHR47268">
    <property type="entry name" value="ACYLPHOSPHATASE"/>
    <property type="match status" value="1"/>
</dbReference>
<feature type="active site" evidence="4">
    <location>
        <position position="17"/>
    </location>
</feature>
<dbReference type="SUPFAM" id="SSF54975">
    <property type="entry name" value="Acylphosphatase/BLUF domain-like"/>
    <property type="match status" value="1"/>
</dbReference>
<evidence type="ECO:0000256" key="4">
    <source>
        <dbReference type="PROSITE-ProRule" id="PRU00520"/>
    </source>
</evidence>
<evidence type="ECO:0000256" key="5">
    <source>
        <dbReference type="RuleBase" id="RU004168"/>
    </source>
</evidence>
<dbReference type="InterPro" id="IPR020456">
    <property type="entry name" value="Acylphosphatase"/>
</dbReference>
<feature type="domain" description="Acylphosphatase-like" evidence="6">
    <location>
        <begin position="2"/>
        <end position="92"/>
    </location>
</feature>
<sequence length="95" mass="9879">MELHLIISGRVQGVGYRQWLCGRALAAGVTGWVRNRADGTVEAVLCGPAESVEALVAAAMAGPPGARVDDIRRREAEAAQVDQAGKAFFIASSAS</sequence>
<comment type="catalytic activity">
    <reaction evidence="3 4">
        <text>an acyl phosphate + H2O = a carboxylate + phosphate + H(+)</text>
        <dbReference type="Rhea" id="RHEA:14965"/>
        <dbReference type="ChEBI" id="CHEBI:15377"/>
        <dbReference type="ChEBI" id="CHEBI:15378"/>
        <dbReference type="ChEBI" id="CHEBI:29067"/>
        <dbReference type="ChEBI" id="CHEBI:43474"/>
        <dbReference type="ChEBI" id="CHEBI:59918"/>
        <dbReference type="EC" id="3.6.1.7"/>
    </reaction>
</comment>
<dbReference type="AlphaFoldDB" id="A0A370L7F6"/>
<accession>A0A370L7F6</accession>
<comment type="similarity">
    <text evidence="1 5">Belongs to the acylphosphatase family.</text>
</comment>
<proteinExistence type="inferred from homology"/>
<evidence type="ECO:0000259" key="6">
    <source>
        <dbReference type="PROSITE" id="PS51160"/>
    </source>
</evidence>
<dbReference type="EMBL" id="QQTP01000006">
    <property type="protein sequence ID" value="RDJ24733.1"/>
    <property type="molecule type" value="Genomic_DNA"/>
</dbReference>
<dbReference type="RefSeq" id="WP_114829829.1">
    <property type="nucleotide sequence ID" value="NZ_QQTO01000033.1"/>
</dbReference>
<evidence type="ECO:0000256" key="1">
    <source>
        <dbReference type="ARBA" id="ARBA00005614"/>
    </source>
</evidence>
<dbReference type="PROSITE" id="PS00151">
    <property type="entry name" value="ACYLPHOSPHATASE_2"/>
    <property type="match status" value="1"/>
</dbReference>
<dbReference type="Gene3D" id="3.30.70.100">
    <property type="match status" value="1"/>
</dbReference>
<dbReference type="InterPro" id="IPR001792">
    <property type="entry name" value="Acylphosphatase-like_dom"/>
</dbReference>
<evidence type="ECO:0000313" key="8">
    <source>
        <dbReference type="Proteomes" id="UP000255207"/>
    </source>
</evidence>
<reference evidence="8" key="1">
    <citation type="submission" date="2018-07" db="EMBL/GenBank/DDBJ databases">
        <authorList>
            <person name="Safronova V.I."/>
            <person name="Chirak E.R."/>
            <person name="Sazanova A.L."/>
        </authorList>
    </citation>
    <scope>NUCLEOTIDE SEQUENCE [LARGE SCALE GENOMIC DNA]</scope>
    <source>
        <strain evidence="8">RCAM04685</strain>
    </source>
</reference>
<dbReference type="EC" id="3.6.1.7" evidence="2 4"/>
<keyword evidence="8" id="KW-1185">Reference proteome</keyword>